<organism evidence="3 4">
    <name type="scientific">Exilibacterium tricleocarpae</name>
    <dbReference type="NCBI Taxonomy" id="2591008"/>
    <lineage>
        <taxon>Bacteria</taxon>
        <taxon>Pseudomonadati</taxon>
        <taxon>Pseudomonadota</taxon>
        <taxon>Gammaproteobacteria</taxon>
        <taxon>Cellvibrionales</taxon>
        <taxon>Cellvibrionaceae</taxon>
        <taxon>Exilibacterium</taxon>
    </lineage>
</organism>
<dbReference type="PIRSF" id="PIRSF006221">
    <property type="entry name" value="Ketosamine-3-kinase"/>
    <property type="match status" value="1"/>
</dbReference>
<dbReference type="SUPFAM" id="SSF56112">
    <property type="entry name" value="Protein kinase-like (PK-like)"/>
    <property type="match status" value="1"/>
</dbReference>
<evidence type="ECO:0000313" key="3">
    <source>
        <dbReference type="EMBL" id="TQV73517.1"/>
    </source>
</evidence>
<keyword evidence="2 3" id="KW-0418">Kinase</keyword>
<dbReference type="RefSeq" id="WP_142905646.1">
    <property type="nucleotide sequence ID" value="NZ_ML660097.1"/>
</dbReference>
<dbReference type="PANTHER" id="PTHR12149:SF8">
    <property type="entry name" value="PROTEIN-RIBULOSAMINE 3-KINASE"/>
    <property type="match status" value="1"/>
</dbReference>
<dbReference type="Pfam" id="PF03881">
    <property type="entry name" value="Fructosamin_kin"/>
    <property type="match status" value="1"/>
</dbReference>
<name>A0A545T8H4_9GAMM</name>
<sequence>MQLAAAHLWLRDNDLGTVVQATRLGGGDICATWYIETDLQQRFCLKVLETAPADMFHSEAASLEAIHNTGTLPAPVVFEAQAQFLAMEYIAAGTPAGDYWQQLGRGLGLMHRQPAPHFGFGSDNYCGTTPQPNPRCDCGFDFFAEQRLLYQARLAQRRGLLSSGDCQGIEQLAARLPELVPEQPPSLVHGDLWSGNIHINSAGAPVLIDPAAHWGWAETDIAMTRLFGGFAEDFYRAYLAVNPLAPGWEQRLPLYNLYHLLNHLNLFGRSYYGQVRSVLAAFQ</sequence>
<proteinExistence type="inferred from homology"/>
<evidence type="ECO:0000313" key="4">
    <source>
        <dbReference type="Proteomes" id="UP000319732"/>
    </source>
</evidence>
<dbReference type="InterPro" id="IPR011009">
    <property type="entry name" value="Kinase-like_dom_sf"/>
</dbReference>
<keyword evidence="4" id="KW-1185">Reference proteome</keyword>
<dbReference type="PANTHER" id="PTHR12149">
    <property type="entry name" value="FRUCTOSAMINE 3 KINASE-RELATED PROTEIN"/>
    <property type="match status" value="1"/>
</dbReference>
<dbReference type="Gene3D" id="3.90.1200.10">
    <property type="match status" value="1"/>
</dbReference>
<dbReference type="Gene3D" id="3.30.200.20">
    <property type="entry name" value="Phosphorylase Kinase, domain 1"/>
    <property type="match status" value="1"/>
</dbReference>
<evidence type="ECO:0000256" key="2">
    <source>
        <dbReference type="PIRNR" id="PIRNR006221"/>
    </source>
</evidence>
<gene>
    <name evidence="3" type="ORF">FKG94_17630</name>
</gene>
<comment type="caution">
    <text evidence="3">The sequence shown here is derived from an EMBL/GenBank/DDBJ whole genome shotgun (WGS) entry which is preliminary data.</text>
</comment>
<protein>
    <submittedName>
        <fullName evidence="3">Fructosamine kinase family protein</fullName>
    </submittedName>
</protein>
<dbReference type="EMBL" id="VHSG01000018">
    <property type="protein sequence ID" value="TQV73517.1"/>
    <property type="molecule type" value="Genomic_DNA"/>
</dbReference>
<dbReference type="InterPro" id="IPR016477">
    <property type="entry name" value="Fructo-/Ketosamine-3-kinase"/>
</dbReference>
<dbReference type="GO" id="GO:0016301">
    <property type="term" value="F:kinase activity"/>
    <property type="evidence" value="ECO:0007669"/>
    <property type="project" value="UniProtKB-UniRule"/>
</dbReference>
<keyword evidence="2" id="KW-0808">Transferase</keyword>
<dbReference type="Proteomes" id="UP000319732">
    <property type="component" value="Unassembled WGS sequence"/>
</dbReference>
<comment type="similarity">
    <text evidence="1 2">Belongs to the fructosamine kinase family.</text>
</comment>
<dbReference type="OrthoDB" id="5291879at2"/>
<dbReference type="AlphaFoldDB" id="A0A545T8H4"/>
<reference evidence="3 4" key="1">
    <citation type="submission" date="2019-06" db="EMBL/GenBank/DDBJ databases">
        <title>Whole genome sequence for Cellvibrionaceae sp. R142.</title>
        <authorList>
            <person name="Wang G."/>
        </authorList>
    </citation>
    <scope>NUCLEOTIDE SEQUENCE [LARGE SCALE GENOMIC DNA]</scope>
    <source>
        <strain evidence="3 4">R142</strain>
    </source>
</reference>
<accession>A0A545T8H4</accession>
<evidence type="ECO:0000256" key="1">
    <source>
        <dbReference type="ARBA" id="ARBA00009460"/>
    </source>
</evidence>